<keyword evidence="1" id="KW-0472">Membrane</keyword>
<dbReference type="RefSeq" id="WP_252083527.1">
    <property type="nucleotide sequence ID" value="NZ_CP092418.1"/>
</dbReference>
<keyword evidence="1" id="KW-0812">Transmembrane</keyword>
<gene>
    <name evidence="2" type="ORF">MJO52_18985</name>
</gene>
<evidence type="ECO:0000313" key="2">
    <source>
        <dbReference type="EMBL" id="USD21124.1"/>
    </source>
</evidence>
<evidence type="ECO:0008006" key="4">
    <source>
        <dbReference type="Google" id="ProtNLM"/>
    </source>
</evidence>
<dbReference type="EMBL" id="CP092418">
    <property type="protein sequence ID" value="USD21124.1"/>
    <property type="molecule type" value="Genomic_DNA"/>
</dbReference>
<proteinExistence type="predicted"/>
<accession>A0ABY4VA12</accession>
<sequence length="162" mass="18579">MVWDTLSAVGELVGAFAVVASLVYLAALIRVQNKESKIASMHEISIAHREAVAAICEGPMADVFAKAMKDFDSLSSADTLRIIGFVYRFFKIWEEAYFQYKANRLDFTIWDSMTRQYTAYLSMIPFKRIWELRSEYVAPEFRDYVNSRKPVDLVLPNAVSKK</sequence>
<protein>
    <recommendedName>
        <fullName evidence="4">DUF4760 domain-containing protein</fullName>
    </recommendedName>
</protein>
<name>A0ABY4VA12_9GAMM</name>
<evidence type="ECO:0000256" key="1">
    <source>
        <dbReference type="SAM" id="Phobius"/>
    </source>
</evidence>
<organism evidence="2 3">
    <name type="scientific">Microbulbifer variabilis</name>
    <dbReference type="NCBI Taxonomy" id="266805"/>
    <lineage>
        <taxon>Bacteria</taxon>
        <taxon>Pseudomonadati</taxon>
        <taxon>Pseudomonadota</taxon>
        <taxon>Gammaproteobacteria</taxon>
        <taxon>Cellvibrionales</taxon>
        <taxon>Microbulbiferaceae</taxon>
        <taxon>Microbulbifer</taxon>
    </lineage>
</organism>
<feature type="transmembrane region" description="Helical" evidence="1">
    <location>
        <begin position="12"/>
        <end position="31"/>
    </location>
</feature>
<reference evidence="2" key="1">
    <citation type="submission" date="2022-02" db="EMBL/GenBank/DDBJ databases">
        <title>Coral-associated bacteria.</title>
        <authorList>
            <person name="Tang K."/>
            <person name="Wang X."/>
        </authorList>
    </citation>
    <scope>NUCLEOTIDE SEQUENCE</scope>
    <source>
        <strain evidence="2">SCSIO 43006</strain>
    </source>
</reference>
<evidence type="ECO:0000313" key="3">
    <source>
        <dbReference type="Proteomes" id="UP001055658"/>
    </source>
</evidence>
<keyword evidence="1" id="KW-1133">Transmembrane helix</keyword>
<dbReference type="Proteomes" id="UP001055658">
    <property type="component" value="Chromosome"/>
</dbReference>
<keyword evidence="3" id="KW-1185">Reference proteome</keyword>